<organism evidence="3 4">
    <name type="scientific">Paraburkholderia youngii</name>
    <dbReference type="NCBI Taxonomy" id="2782701"/>
    <lineage>
        <taxon>Bacteria</taxon>
        <taxon>Pseudomonadati</taxon>
        <taxon>Pseudomonadota</taxon>
        <taxon>Betaproteobacteria</taxon>
        <taxon>Burkholderiales</taxon>
        <taxon>Burkholderiaceae</taxon>
        <taxon>Paraburkholderia</taxon>
    </lineage>
</organism>
<keyword evidence="1" id="KW-0238">DNA-binding</keyword>
<dbReference type="InterPro" id="IPR014710">
    <property type="entry name" value="RmlC-like_jellyroll"/>
</dbReference>
<evidence type="ECO:0000313" key="3">
    <source>
        <dbReference type="EMBL" id="MBB5405658.1"/>
    </source>
</evidence>
<evidence type="ECO:0000259" key="2">
    <source>
        <dbReference type="PROSITE" id="PS50943"/>
    </source>
</evidence>
<dbReference type="SUPFAM" id="SSF47413">
    <property type="entry name" value="lambda repressor-like DNA-binding domains"/>
    <property type="match status" value="1"/>
</dbReference>
<dbReference type="Proteomes" id="UP000592820">
    <property type="component" value="Unassembled WGS sequence"/>
</dbReference>
<dbReference type="InterPro" id="IPR050807">
    <property type="entry name" value="TransReg_Diox_bact_type"/>
</dbReference>
<feature type="domain" description="HTH cro/C1-type" evidence="2">
    <location>
        <begin position="18"/>
        <end position="72"/>
    </location>
</feature>
<dbReference type="GO" id="GO:0005829">
    <property type="term" value="C:cytosol"/>
    <property type="evidence" value="ECO:0007669"/>
    <property type="project" value="TreeGrafter"/>
</dbReference>
<dbReference type="InterPro" id="IPR013096">
    <property type="entry name" value="Cupin_2"/>
</dbReference>
<dbReference type="PROSITE" id="PS50943">
    <property type="entry name" value="HTH_CROC1"/>
    <property type="match status" value="1"/>
</dbReference>
<comment type="caution">
    <text evidence="3">The sequence shown here is derived from an EMBL/GenBank/DDBJ whole genome shotgun (WGS) entry which is preliminary data.</text>
</comment>
<dbReference type="SUPFAM" id="SSF51182">
    <property type="entry name" value="RmlC-like cupins"/>
    <property type="match status" value="1"/>
</dbReference>
<dbReference type="PANTHER" id="PTHR46797">
    <property type="entry name" value="HTH-TYPE TRANSCRIPTIONAL REGULATOR"/>
    <property type="match status" value="1"/>
</dbReference>
<dbReference type="Gene3D" id="2.60.120.10">
    <property type="entry name" value="Jelly Rolls"/>
    <property type="match status" value="1"/>
</dbReference>
<dbReference type="GO" id="GO:0003700">
    <property type="term" value="F:DNA-binding transcription factor activity"/>
    <property type="evidence" value="ECO:0007669"/>
    <property type="project" value="TreeGrafter"/>
</dbReference>
<dbReference type="Pfam" id="PF07883">
    <property type="entry name" value="Cupin_2"/>
    <property type="match status" value="1"/>
</dbReference>
<evidence type="ECO:0000313" key="4">
    <source>
        <dbReference type="Proteomes" id="UP000592820"/>
    </source>
</evidence>
<reference evidence="3 4" key="1">
    <citation type="submission" date="2020-08" db="EMBL/GenBank/DDBJ databases">
        <title>Genomic Encyclopedia of Type Strains, Phase IV (KMG-V): Genome sequencing to study the core and pangenomes of soil and plant-associated prokaryotes.</title>
        <authorList>
            <person name="Whitman W."/>
        </authorList>
    </citation>
    <scope>NUCLEOTIDE SEQUENCE [LARGE SCALE GENOMIC DNA]</scope>
    <source>
        <strain evidence="3 4">JPY162</strain>
    </source>
</reference>
<dbReference type="Gene3D" id="1.10.260.40">
    <property type="entry name" value="lambda repressor-like DNA-binding domains"/>
    <property type="match status" value="1"/>
</dbReference>
<dbReference type="Pfam" id="PF01381">
    <property type="entry name" value="HTH_3"/>
    <property type="match status" value="1"/>
</dbReference>
<dbReference type="CDD" id="cd00093">
    <property type="entry name" value="HTH_XRE"/>
    <property type="match status" value="1"/>
</dbReference>
<sequence length="190" mass="20697">MKRDDRKSNAPLVMGSKIRALRKRLERTLDETATAAGISKPFLSQVERGQATPSISSLAGIAQALGVTMQYFVETPTEAKSVRRADEGQYFSFADSANRFARLTNAAVGRQLDAILVRMPAGQPPSEVTTHAGEEFLYVLSGRLSLSLEGRTFMLDPGDSAHFESTVPHGWANAANEETVIVWVGSPRLF</sequence>
<dbReference type="GO" id="GO:0003677">
    <property type="term" value="F:DNA binding"/>
    <property type="evidence" value="ECO:0007669"/>
    <property type="project" value="UniProtKB-KW"/>
</dbReference>
<dbReference type="SMART" id="SM00530">
    <property type="entry name" value="HTH_XRE"/>
    <property type="match status" value="1"/>
</dbReference>
<dbReference type="EMBL" id="JACHDE010000038">
    <property type="protein sequence ID" value="MBB5405658.1"/>
    <property type="molecule type" value="Genomic_DNA"/>
</dbReference>
<gene>
    <name evidence="3" type="ORF">HDG41_007754</name>
</gene>
<dbReference type="InterPro" id="IPR001387">
    <property type="entry name" value="Cro/C1-type_HTH"/>
</dbReference>
<dbReference type="PANTHER" id="PTHR46797:SF1">
    <property type="entry name" value="METHYLPHOSPHONATE SYNTHASE"/>
    <property type="match status" value="1"/>
</dbReference>
<dbReference type="InterPro" id="IPR011051">
    <property type="entry name" value="RmlC_Cupin_sf"/>
</dbReference>
<dbReference type="AlphaFoldDB" id="A0A7W8P8D3"/>
<dbReference type="RefSeq" id="WP_176126193.1">
    <property type="nucleotide sequence ID" value="NZ_JACHDE010000038.1"/>
</dbReference>
<protein>
    <submittedName>
        <fullName evidence="3">Transcriptional regulator with XRE-family HTH domain</fullName>
    </submittedName>
</protein>
<accession>A0A7W8P8D3</accession>
<evidence type="ECO:0000256" key="1">
    <source>
        <dbReference type="ARBA" id="ARBA00023125"/>
    </source>
</evidence>
<name>A0A7W8P8D3_9BURK</name>
<proteinExistence type="predicted"/>
<dbReference type="CDD" id="cd02209">
    <property type="entry name" value="cupin_XRE_C"/>
    <property type="match status" value="1"/>
</dbReference>
<dbReference type="InterPro" id="IPR010982">
    <property type="entry name" value="Lambda_DNA-bd_dom_sf"/>
</dbReference>